<gene>
    <name evidence="1" type="ORF">HYFRA_00009998</name>
</gene>
<evidence type="ECO:0000313" key="2">
    <source>
        <dbReference type="Proteomes" id="UP000696280"/>
    </source>
</evidence>
<dbReference type="Proteomes" id="UP000696280">
    <property type="component" value="Unassembled WGS sequence"/>
</dbReference>
<reference evidence="1" key="1">
    <citation type="submission" date="2021-07" db="EMBL/GenBank/DDBJ databases">
        <authorList>
            <person name="Durling M."/>
        </authorList>
    </citation>
    <scope>NUCLEOTIDE SEQUENCE</scope>
</reference>
<keyword evidence="2" id="KW-1185">Reference proteome</keyword>
<proteinExistence type="predicted"/>
<accession>A0A9N9PNI1</accession>
<name>A0A9N9PNI1_9HELO</name>
<comment type="caution">
    <text evidence="1">The sequence shown here is derived from an EMBL/GenBank/DDBJ whole genome shotgun (WGS) entry which is preliminary data.</text>
</comment>
<organism evidence="1 2">
    <name type="scientific">Hymenoscyphus fraxineus</name>
    <dbReference type="NCBI Taxonomy" id="746836"/>
    <lineage>
        <taxon>Eukaryota</taxon>
        <taxon>Fungi</taxon>
        <taxon>Dikarya</taxon>
        <taxon>Ascomycota</taxon>
        <taxon>Pezizomycotina</taxon>
        <taxon>Leotiomycetes</taxon>
        <taxon>Helotiales</taxon>
        <taxon>Helotiaceae</taxon>
        <taxon>Hymenoscyphus</taxon>
    </lineage>
</organism>
<sequence>MHVLGVPPYACIALRELGVHPLVCIIPQRWDSPLALVELEGIPQALAEGNNLDPIEHPLSRSHYENNEVSYWTERKHNSICAFGTFLAACFKPSTMKSINPRLFASYFHAGRSGRDGGAEISNHQKEEFHAERRRRNGTARLAWLQVKRSIKKMMQAEFSCLLSVGLEQVRVLVTFIAGDEFLRGISSSIFHGSCPSKSQTDAYLEKDIAAQL</sequence>
<dbReference type="AlphaFoldDB" id="A0A9N9PNI1"/>
<evidence type="ECO:0000313" key="1">
    <source>
        <dbReference type="EMBL" id="CAG8953541.1"/>
    </source>
</evidence>
<protein>
    <submittedName>
        <fullName evidence="1">Uncharacterized protein</fullName>
    </submittedName>
</protein>
<dbReference type="EMBL" id="CAJVRL010000051">
    <property type="protein sequence ID" value="CAG8953541.1"/>
    <property type="molecule type" value="Genomic_DNA"/>
</dbReference>